<dbReference type="InterPro" id="IPR041688">
    <property type="entry name" value="PRTase_2"/>
</dbReference>
<sequence>MKDMITRALSSKEKSYDILDSLTVGIEIEENYYGLPLESVFAMAARNNPKRSYLFVSKLIGKHIPVRTGTPFITGFLLASRLARTLGLPVAQQHIRALVDTLVYDRDDQLAAVNGCGQVSGFCAPYHLPGRVLFVGFAETATALGHAVFSSFTGGHRYLHTTRENLAGAFDTLYFTEEHCHAPEQRCLISDHLLVEGNDLLVLIDDEITSGNTCLDIIRTIHSKYPQPEYVILTILDWRDKKALLKYSRVEQELGVQIRVLPLIKGSFQSKGTSPVLDHPLASAGMAECPAGAVHMLHLPFGLTVEAKLAAGEDKDNSGGTGNSYLAYTGRFGLDERQNSRLHDEAIMLGQRLASQRKGKRTLCLGTGEFMYLPFLIARYMGDGIWVQSTTRSPVHPRLREDYGVKYAITYEDPFRPGVPNYVYNIPPRSYDEVYVFWERRVLPGQVAPLVRALQQAGIPHITFVYFCE</sequence>
<dbReference type="InterPro" id="IPR022537">
    <property type="entry name" value="TRSP_dom"/>
</dbReference>
<evidence type="ECO:0000313" key="4">
    <source>
        <dbReference type="Proteomes" id="UP000323166"/>
    </source>
</evidence>
<reference evidence="3 4" key="1">
    <citation type="submission" date="2019-07" db="EMBL/GenBank/DDBJ databases">
        <title>Genomic Encyclopedia of Type Strains, Phase I: the one thousand microbial genomes (KMG-I) project.</title>
        <authorList>
            <person name="Kyrpides N."/>
        </authorList>
    </citation>
    <scope>NUCLEOTIDE SEQUENCE [LARGE SCALE GENOMIC DNA]</scope>
    <source>
        <strain evidence="3 4">DSM 6562</strain>
    </source>
</reference>
<evidence type="ECO:0000259" key="2">
    <source>
        <dbReference type="Pfam" id="PF15609"/>
    </source>
</evidence>
<dbReference type="Proteomes" id="UP000323166">
    <property type="component" value="Unassembled WGS sequence"/>
</dbReference>
<dbReference type="AlphaFoldDB" id="A0A5S4ZR71"/>
<proteinExistence type="predicted"/>
<evidence type="ECO:0000259" key="1">
    <source>
        <dbReference type="Pfam" id="PF12500"/>
    </source>
</evidence>
<dbReference type="PIRSF" id="PIRSF020967">
    <property type="entry name" value="UCP020967"/>
    <property type="match status" value="1"/>
</dbReference>
<dbReference type="EMBL" id="VNHM01000008">
    <property type="protein sequence ID" value="TYO95303.1"/>
    <property type="molecule type" value="Genomic_DNA"/>
</dbReference>
<organism evidence="3 4">
    <name type="scientific">Desulfallas thermosapovorans DSM 6562</name>
    <dbReference type="NCBI Taxonomy" id="1121431"/>
    <lineage>
        <taxon>Bacteria</taxon>
        <taxon>Bacillati</taxon>
        <taxon>Bacillota</taxon>
        <taxon>Clostridia</taxon>
        <taxon>Eubacteriales</taxon>
        <taxon>Desulfallaceae</taxon>
        <taxon>Desulfallas</taxon>
    </lineage>
</organism>
<feature type="domain" description="Orotate phosphoribosyltransferase-like" evidence="2">
    <location>
        <begin position="41"/>
        <end position="266"/>
    </location>
</feature>
<keyword evidence="4" id="KW-1185">Reference proteome</keyword>
<dbReference type="RefSeq" id="WP_243131675.1">
    <property type="nucleotide sequence ID" value="NZ_VNHM01000008.1"/>
</dbReference>
<accession>A0A5S4ZR71</accession>
<gene>
    <name evidence="3" type="ORF">LX24_01653</name>
</gene>
<dbReference type="Pfam" id="PF15609">
    <property type="entry name" value="PRTase_2"/>
    <property type="match status" value="1"/>
</dbReference>
<keyword evidence="3" id="KW-0808">Transferase</keyword>
<feature type="domain" description="TRSP" evidence="1">
    <location>
        <begin position="328"/>
        <end position="454"/>
    </location>
</feature>
<protein>
    <submittedName>
        <fullName evidence="3">Phosphoribosyltransferase-like predicted ribonucleoside biosynthesis protein</fullName>
    </submittedName>
</protein>
<comment type="caution">
    <text evidence="3">The sequence shown here is derived from an EMBL/GenBank/DDBJ whole genome shotgun (WGS) entry which is preliminary data.</text>
</comment>
<dbReference type="InterPro" id="IPR011214">
    <property type="entry name" value="UCP020967"/>
</dbReference>
<evidence type="ECO:0000313" key="3">
    <source>
        <dbReference type="EMBL" id="TYO95303.1"/>
    </source>
</evidence>
<dbReference type="Pfam" id="PF12500">
    <property type="entry name" value="TRSP"/>
    <property type="match status" value="1"/>
</dbReference>
<dbReference type="SUPFAM" id="SSF53271">
    <property type="entry name" value="PRTase-like"/>
    <property type="match status" value="1"/>
</dbReference>
<dbReference type="GO" id="GO:0016757">
    <property type="term" value="F:glycosyltransferase activity"/>
    <property type="evidence" value="ECO:0007669"/>
    <property type="project" value="UniProtKB-KW"/>
</dbReference>
<dbReference type="InterPro" id="IPR029057">
    <property type="entry name" value="PRTase-like"/>
</dbReference>
<name>A0A5S4ZR71_9FIRM</name>
<keyword evidence="3" id="KW-0328">Glycosyltransferase</keyword>